<evidence type="ECO:0000313" key="12">
    <source>
        <dbReference type="Proteomes" id="UP000342249"/>
    </source>
</evidence>
<feature type="transmembrane region" description="Helical" evidence="10">
    <location>
        <begin position="194"/>
        <end position="214"/>
    </location>
</feature>
<dbReference type="Pfam" id="PF01554">
    <property type="entry name" value="MatE"/>
    <property type="match status" value="2"/>
</dbReference>
<organism evidence="11 12">
    <name type="scientific">Clostridium estertheticum</name>
    <dbReference type="NCBI Taxonomy" id="238834"/>
    <lineage>
        <taxon>Bacteria</taxon>
        <taxon>Bacillati</taxon>
        <taxon>Bacillota</taxon>
        <taxon>Clostridia</taxon>
        <taxon>Eubacteriales</taxon>
        <taxon>Clostridiaceae</taxon>
        <taxon>Clostridium</taxon>
    </lineage>
</organism>
<dbReference type="CDD" id="cd13143">
    <property type="entry name" value="MATE_MepA_like"/>
    <property type="match status" value="1"/>
</dbReference>
<dbReference type="AlphaFoldDB" id="A0A5N7J0T9"/>
<evidence type="ECO:0000256" key="8">
    <source>
        <dbReference type="ARBA" id="ARBA00023136"/>
    </source>
</evidence>
<dbReference type="NCBIfam" id="TIGR00797">
    <property type="entry name" value="matE"/>
    <property type="match status" value="1"/>
</dbReference>
<feature type="transmembrane region" description="Helical" evidence="10">
    <location>
        <begin position="317"/>
        <end position="340"/>
    </location>
</feature>
<feature type="transmembrane region" description="Helical" evidence="10">
    <location>
        <begin position="420"/>
        <end position="439"/>
    </location>
</feature>
<evidence type="ECO:0000256" key="7">
    <source>
        <dbReference type="ARBA" id="ARBA00022989"/>
    </source>
</evidence>
<feature type="transmembrane region" description="Helical" evidence="10">
    <location>
        <begin position="13"/>
        <end position="34"/>
    </location>
</feature>
<feature type="transmembrane region" description="Helical" evidence="10">
    <location>
        <begin position="273"/>
        <end position="296"/>
    </location>
</feature>
<comment type="similarity">
    <text evidence="2">Belongs to the multi antimicrobial extrusion (MATE) (TC 2.A.66.1) family. MepA subfamily.</text>
</comment>
<feature type="transmembrane region" description="Helical" evidence="10">
    <location>
        <begin position="165"/>
        <end position="188"/>
    </location>
</feature>
<dbReference type="InterPro" id="IPR002528">
    <property type="entry name" value="MATE_fam"/>
</dbReference>
<feature type="transmembrane region" description="Helical" evidence="10">
    <location>
        <begin position="135"/>
        <end position="153"/>
    </location>
</feature>
<dbReference type="PANTHER" id="PTHR43823:SF3">
    <property type="entry name" value="MULTIDRUG EXPORT PROTEIN MEPA"/>
    <property type="match status" value="1"/>
</dbReference>
<evidence type="ECO:0000313" key="11">
    <source>
        <dbReference type="EMBL" id="MPQ62355.1"/>
    </source>
</evidence>
<keyword evidence="7 10" id="KW-1133">Transmembrane helix</keyword>
<keyword evidence="6 10" id="KW-0812">Transmembrane</keyword>
<feature type="transmembrane region" description="Helical" evidence="10">
    <location>
        <begin position="93"/>
        <end position="115"/>
    </location>
</feature>
<dbReference type="InterPro" id="IPR045070">
    <property type="entry name" value="MATE_MepA-like"/>
</dbReference>
<dbReference type="InterPro" id="IPR051327">
    <property type="entry name" value="MATE_MepA_subfamily"/>
</dbReference>
<dbReference type="PIRSF" id="PIRSF006603">
    <property type="entry name" value="DinF"/>
    <property type="match status" value="1"/>
</dbReference>
<dbReference type="EMBL" id="SPSF01000026">
    <property type="protein sequence ID" value="MPQ62355.1"/>
    <property type="molecule type" value="Genomic_DNA"/>
</dbReference>
<evidence type="ECO:0000256" key="2">
    <source>
        <dbReference type="ARBA" id="ARBA00008417"/>
    </source>
</evidence>
<keyword evidence="8 10" id="KW-0472">Membrane</keyword>
<gene>
    <name evidence="11" type="ORF">E4V82_09565</name>
</gene>
<name>A0A5N7J0T9_9CLOT</name>
<evidence type="ECO:0000256" key="10">
    <source>
        <dbReference type="SAM" id="Phobius"/>
    </source>
</evidence>
<evidence type="ECO:0000256" key="6">
    <source>
        <dbReference type="ARBA" id="ARBA00022692"/>
    </source>
</evidence>
<dbReference type="GO" id="GO:0046677">
    <property type="term" value="P:response to antibiotic"/>
    <property type="evidence" value="ECO:0007669"/>
    <property type="project" value="UniProtKB-KW"/>
</dbReference>
<dbReference type="RefSeq" id="WP_152752153.1">
    <property type="nucleotide sequence ID" value="NZ_SPSE01000027.1"/>
</dbReference>
<feature type="transmembrane region" description="Helical" evidence="10">
    <location>
        <begin position="396"/>
        <end position="414"/>
    </location>
</feature>
<reference evidence="11 12" key="1">
    <citation type="journal article" date="2019" name="Lett. Appl. Microbiol.">
        <title>A case of 'blown pack' spoilage of vacuum-packaged pork likely associated with Clostridium estertheticum in Canada.</title>
        <authorList>
            <person name="Zhang P."/>
            <person name="Ward P."/>
            <person name="McMullen L.M."/>
            <person name="Yang X."/>
        </authorList>
    </citation>
    <scope>NUCLEOTIDE SEQUENCE [LARGE SCALE GENOMIC DNA]</scope>
    <source>
        <strain evidence="11 12">MA19</strain>
    </source>
</reference>
<feature type="transmembrane region" description="Helical" evidence="10">
    <location>
        <begin position="54"/>
        <end position="81"/>
    </location>
</feature>
<dbReference type="InterPro" id="IPR048279">
    <property type="entry name" value="MdtK-like"/>
</dbReference>
<comment type="subcellular location">
    <subcellularLocation>
        <location evidence="1">Cell membrane</location>
        <topology evidence="1">Multi-pass membrane protein</topology>
    </subcellularLocation>
</comment>
<evidence type="ECO:0000256" key="1">
    <source>
        <dbReference type="ARBA" id="ARBA00004651"/>
    </source>
</evidence>
<sequence>MNGKLGSESISKLLFKFSVPAITGMVVNALYNIVDRIYIGHIKGVGSYALSGLAITFPISVIIMAFGMLIGIGACSVISIRLGEKNVKAADNILGNAVMLLTIISLALGIFGVLFLNKILMLFGADQNNLPYAKAYIQIILMGSVFQNIGFGINNIIRAEGNPKMAMLTMMFGAIINIILDPIFIFVFKMGIQGAAIATVFSQVFNTLLVLRYFTAKNSGSILKLKKINLKLNKYIVNDIFAIGVAPFSMQIASSLVAILYNKGLYTYGGNLAIAAMGILNSISMLIFMPIVGISQGIQPIIGYNYGAKLYDRVFKILKLAIIFGTCIAVIGFIVVQLFANQLITIFVGNNPELIKLGAHGLRIDLMVLPILGFQILGASYFQAINEAKTSMVLSVLRQVIVLIPIILILPLFLKLDGLWFSQPCADLIATSLTAFFLVRSIKKLRNSSIL</sequence>
<evidence type="ECO:0000256" key="3">
    <source>
        <dbReference type="ARBA" id="ARBA00022106"/>
    </source>
</evidence>
<dbReference type="Proteomes" id="UP000342249">
    <property type="component" value="Unassembled WGS sequence"/>
</dbReference>
<accession>A0A5N7J0T9</accession>
<dbReference type="GO" id="GO:0015297">
    <property type="term" value="F:antiporter activity"/>
    <property type="evidence" value="ECO:0007669"/>
    <property type="project" value="InterPro"/>
</dbReference>
<dbReference type="GO" id="GO:0005886">
    <property type="term" value="C:plasma membrane"/>
    <property type="evidence" value="ECO:0007669"/>
    <property type="project" value="UniProtKB-SubCell"/>
</dbReference>
<keyword evidence="4" id="KW-0813">Transport</keyword>
<dbReference type="GO" id="GO:0042910">
    <property type="term" value="F:xenobiotic transmembrane transporter activity"/>
    <property type="evidence" value="ECO:0007669"/>
    <property type="project" value="InterPro"/>
</dbReference>
<feature type="transmembrane region" description="Helical" evidence="10">
    <location>
        <begin position="235"/>
        <end position="261"/>
    </location>
</feature>
<evidence type="ECO:0000256" key="4">
    <source>
        <dbReference type="ARBA" id="ARBA00022448"/>
    </source>
</evidence>
<dbReference type="PANTHER" id="PTHR43823">
    <property type="entry name" value="SPORULATION PROTEIN YKVU"/>
    <property type="match status" value="1"/>
</dbReference>
<feature type="transmembrane region" description="Helical" evidence="10">
    <location>
        <begin position="360"/>
        <end position="384"/>
    </location>
</feature>
<protein>
    <recommendedName>
        <fullName evidence="3">Multidrug export protein MepA</fullName>
    </recommendedName>
</protein>
<comment type="caution">
    <text evidence="11">The sequence shown here is derived from an EMBL/GenBank/DDBJ whole genome shotgun (WGS) entry which is preliminary data.</text>
</comment>
<proteinExistence type="inferred from homology"/>
<keyword evidence="5" id="KW-1003">Cell membrane</keyword>
<keyword evidence="9" id="KW-0046">Antibiotic resistance</keyword>
<evidence type="ECO:0000256" key="9">
    <source>
        <dbReference type="ARBA" id="ARBA00023251"/>
    </source>
</evidence>
<evidence type="ECO:0000256" key="5">
    <source>
        <dbReference type="ARBA" id="ARBA00022475"/>
    </source>
</evidence>